<sequence length="107" mass="12086">MMINVIFDIRFDVLVFTCTVYGVGLYVATVIYFICTEHDVTIMSVELRVGKKVSGTFRNIGVLLTRFDPPCEVILYYQCILNNGFVSENKNDKGVNITWIGIMSDSS</sequence>
<evidence type="ECO:0000313" key="3">
    <source>
        <dbReference type="Proteomes" id="UP001209540"/>
    </source>
</evidence>
<keyword evidence="1" id="KW-1133">Transmembrane helix</keyword>
<organism evidence="2 3">
    <name type="scientific">Phascolomyces articulosus</name>
    <dbReference type="NCBI Taxonomy" id="60185"/>
    <lineage>
        <taxon>Eukaryota</taxon>
        <taxon>Fungi</taxon>
        <taxon>Fungi incertae sedis</taxon>
        <taxon>Mucoromycota</taxon>
        <taxon>Mucoromycotina</taxon>
        <taxon>Mucoromycetes</taxon>
        <taxon>Mucorales</taxon>
        <taxon>Lichtheimiaceae</taxon>
        <taxon>Phascolomyces</taxon>
    </lineage>
</organism>
<comment type="caution">
    <text evidence="2">The sequence shown here is derived from an EMBL/GenBank/DDBJ whole genome shotgun (WGS) entry which is preliminary data.</text>
</comment>
<reference evidence="2" key="2">
    <citation type="submission" date="2023-02" db="EMBL/GenBank/DDBJ databases">
        <authorList>
            <consortium name="DOE Joint Genome Institute"/>
            <person name="Mondo S.J."/>
            <person name="Chang Y."/>
            <person name="Wang Y."/>
            <person name="Ahrendt S."/>
            <person name="Andreopoulos W."/>
            <person name="Barry K."/>
            <person name="Beard J."/>
            <person name="Benny G.L."/>
            <person name="Blankenship S."/>
            <person name="Bonito G."/>
            <person name="Cuomo C."/>
            <person name="Desiro A."/>
            <person name="Gervers K.A."/>
            <person name="Hundley H."/>
            <person name="Kuo A."/>
            <person name="LaButti K."/>
            <person name="Lang B.F."/>
            <person name="Lipzen A."/>
            <person name="O'Donnell K."/>
            <person name="Pangilinan J."/>
            <person name="Reynolds N."/>
            <person name="Sandor L."/>
            <person name="Smith M.W."/>
            <person name="Tsang A."/>
            <person name="Grigoriev I.V."/>
            <person name="Stajich J.E."/>
            <person name="Spatafora J.W."/>
        </authorList>
    </citation>
    <scope>NUCLEOTIDE SEQUENCE</scope>
    <source>
        <strain evidence="2">RSA 2281</strain>
    </source>
</reference>
<accession>A0AAD5PEB5</accession>
<dbReference type="Proteomes" id="UP001209540">
    <property type="component" value="Unassembled WGS sequence"/>
</dbReference>
<dbReference type="AlphaFoldDB" id="A0AAD5PEB5"/>
<evidence type="ECO:0000313" key="2">
    <source>
        <dbReference type="EMBL" id="KAI9263335.1"/>
    </source>
</evidence>
<reference evidence="2" key="1">
    <citation type="journal article" date="2022" name="IScience">
        <title>Evolution of zygomycete secretomes and the origins of terrestrial fungal ecologies.</title>
        <authorList>
            <person name="Chang Y."/>
            <person name="Wang Y."/>
            <person name="Mondo S."/>
            <person name="Ahrendt S."/>
            <person name="Andreopoulos W."/>
            <person name="Barry K."/>
            <person name="Beard J."/>
            <person name="Benny G.L."/>
            <person name="Blankenship S."/>
            <person name="Bonito G."/>
            <person name="Cuomo C."/>
            <person name="Desiro A."/>
            <person name="Gervers K.A."/>
            <person name="Hundley H."/>
            <person name="Kuo A."/>
            <person name="LaButti K."/>
            <person name="Lang B.F."/>
            <person name="Lipzen A."/>
            <person name="O'Donnell K."/>
            <person name="Pangilinan J."/>
            <person name="Reynolds N."/>
            <person name="Sandor L."/>
            <person name="Smith M.E."/>
            <person name="Tsang A."/>
            <person name="Grigoriev I.V."/>
            <person name="Stajich J.E."/>
            <person name="Spatafora J.W."/>
        </authorList>
    </citation>
    <scope>NUCLEOTIDE SEQUENCE</scope>
    <source>
        <strain evidence="2">RSA 2281</strain>
    </source>
</reference>
<keyword evidence="1" id="KW-0812">Transmembrane</keyword>
<protein>
    <submittedName>
        <fullName evidence="2">Uncharacterized protein</fullName>
    </submittedName>
</protein>
<proteinExistence type="predicted"/>
<dbReference type="EMBL" id="JAIXMP010000013">
    <property type="protein sequence ID" value="KAI9263335.1"/>
    <property type="molecule type" value="Genomic_DNA"/>
</dbReference>
<keyword evidence="3" id="KW-1185">Reference proteome</keyword>
<feature type="transmembrane region" description="Helical" evidence="1">
    <location>
        <begin position="12"/>
        <end position="34"/>
    </location>
</feature>
<gene>
    <name evidence="2" type="ORF">BDA99DRAFT_537343</name>
</gene>
<evidence type="ECO:0000256" key="1">
    <source>
        <dbReference type="SAM" id="Phobius"/>
    </source>
</evidence>
<keyword evidence="1" id="KW-0472">Membrane</keyword>
<name>A0AAD5PEB5_9FUNG</name>